<dbReference type="GO" id="GO:0008484">
    <property type="term" value="F:sulfuric ester hydrolase activity"/>
    <property type="evidence" value="ECO:0007669"/>
    <property type="project" value="InterPro"/>
</dbReference>
<evidence type="ECO:0000256" key="5">
    <source>
        <dbReference type="ARBA" id="ARBA00022837"/>
    </source>
</evidence>
<evidence type="ECO:0000256" key="3">
    <source>
        <dbReference type="ARBA" id="ARBA00022723"/>
    </source>
</evidence>
<dbReference type="PANTHER" id="PTHR10342">
    <property type="entry name" value="ARYLSULFATASE"/>
    <property type="match status" value="1"/>
</dbReference>
<feature type="signal peptide" evidence="7">
    <location>
        <begin position="1"/>
        <end position="26"/>
    </location>
</feature>
<sequence length="493" mass="55201">MATQHSQWRTGLALLVTCSCLHVCRSVTSKPNILIIFADDLGWSDVGFNDNTMRTPNIDKMAKEGVNMSSSYMNHVCSPSRAAFLTGKYPFKMGLQHSVFTALKNNSMPTDIKLLPEHLQELGYATHFVGKWHLGFCMKKMTPTQRGFDTFYGMYNGKGSFYTHISKWDGYDFHYDTGKEAADYKVEWAANGTYSTNLFSDKTIDILKNHNKTKPFFIMLSYQAVHGPLEAPDYYVNTTCAHITVDSKRKTKCGMAAAMDAGIGNVTSALDSLGFSDNLITLFVSDNGGPTKEGSSNWPLRGSKITLWEGGTRVVSILHSKKYLPNQPYQWGGMMHSIDWYPTLMKAAGYNKTITGIDGVDNWSPIVNNGTSKRTEFVYNINDVKNTSALRVGKYKLITKAGKPDGWSYQPANVTKLEPPSKYPDYLLFNIDADPSETTNLINTKSLKKTIRKMKRKLKKYRNKLVPTKEYDTINAGKPKNHGGAWVSGWCDA</sequence>
<evidence type="ECO:0000259" key="8">
    <source>
        <dbReference type="Pfam" id="PF00884"/>
    </source>
</evidence>
<reference evidence="9 10" key="1">
    <citation type="submission" date="2024-02" db="EMBL/GenBank/DDBJ databases">
        <title>Chromosome-scale genome assembly of the rough periwinkle Littorina saxatilis.</title>
        <authorList>
            <person name="De Jode A."/>
            <person name="Faria R."/>
            <person name="Formenti G."/>
            <person name="Sims Y."/>
            <person name="Smith T.P."/>
            <person name="Tracey A."/>
            <person name="Wood J.M.D."/>
            <person name="Zagrodzka Z.B."/>
            <person name="Johannesson K."/>
            <person name="Butlin R.K."/>
            <person name="Leder E.H."/>
        </authorList>
    </citation>
    <scope>NUCLEOTIDE SEQUENCE [LARGE SCALE GENOMIC DNA]</scope>
    <source>
        <strain evidence="9">Snail1</strain>
        <tissue evidence="9">Muscle</tissue>
    </source>
</reference>
<dbReference type="Gene3D" id="3.40.720.10">
    <property type="entry name" value="Alkaline Phosphatase, subunit A"/>
    <property type="match status" value="1"/>
</dbReference>
<gene>
    <name evidence="9" type="ORF">V1264_017926</name>
</gene>
<dbReference type="Pfam" id="PF00884">
    <property type="entry name" value="Sulfatase"/>
    <property type="match status" value="1"/>
</dbReference>
<dbReference type="Proteomes" id="UP001374579">
    <property type="component" value="Unassembled WGS sequence"/>
</dbReference>
<dbReference type="AlphaFoldDB" id="A0AAN9BKB0"/>
<evidence type="ECO:0000256" key="7">
    <source>
        <dbReference type="SAM" id="SignalP"/>
    </source>
</evidence>
<dbReference type="CDD" id="cd16029">
    <property type="entry name" value="4-S"/>
    <property type="match status" value="1"/>
</dbReference>
<dbReference type="InterPro" id="IPR047115">
    <property type="entry name" value="ARSB"/>
</dbReference>
<comment type="cofactor">
    <cofactor evidence="1">
        <name>Ca(2+)</name>
        <dbReference type="ChEBI" id="CHEBI:29108"/>
    </cofactor>
</comment>
<dbReference type="PROSITE" id="PS00149">
    <property type="entry name" value="SULFATASE_2"/>
    <property type="match status" value="1"/>
</dbReference>
<keyword evidence="7" id="KW-0732">Signal</keyword>
<dbReference type="InterPro" id="IPR000917">
    <property type="entry name" value="Sulfatase_N"/>
</dbReference>
<evidence type="ECO:0000256" key="2">
    <source>
        <dbReference type="ARBA" id="ARBA00008779"/>
    </source>
</evidence>
<feature type="domain" description="Sulfatase N-terminal" evidence="8">
    <location>
        <begin position="31"/>
        <end position="350"/>
    </location>
</feature>
<dbReference type="PANTHER" id="PTHR10342:SF274">
    <property type="entry name" value="ARYLSULFATASE B"/>
    <property type="match status" value="1"/>
</dbReference>
<name>A0AAN9BKB0_9CAEN</name>
<evidence type="ECO:0000256" key="4">
    <source>
        <dbReference type="ARBA" id="ARBA00022801"/>
    </source>
</evidence>
<dbReference type="GO" id="GO:0046872">
    <property type="term" value="F:metal ion binding"/>
    <property type="evidence" value="ECO:0007669"/>
    <property type="project" value="UniProtKB-KW"/>
</dbReference>
<evidence type="ECO:0000256" key="6">
    <source>
        <dbReference type="ARBA" id="ARBA00023180"/>
    </source>
</evidence>
<evidence type="ECO:0000313" key="10">
    <source>
        <dbReference type="Proteomes" id="UP001374579"/>
    </source>
</evidence>
<protein>
    <recommendedName>
        <fullName evidence="8">Sulfatase N-terminal domain-containing protein</fullName>
    </recommendedName>
</protein>
<keyword evidence="6" id="KW-0325">Glycoprotein</keyword>
<keyword evidence="5" id="KW-0106">Calcium</keyword>
<keyword evidence="3" id="KW-0479">Metal-binding</keyword>
<accession>A0AAN9BKB0</accession>
<comment type="similarity">
    <text evidence="2">Belongs to the sulfatase family.</text>
</comment>
<keyword evidence="10" id="KW-1185">Reference proteome</keyword>
<keyword evidence="4" id="KW-0378">Hydrolase</keyword>
<evidence type="ECO:0000313" key="9">
    <source>
        <dbReference type="EMBL" id="KAK7106701.1"/>
    </source>
</evidence>
<dbReference type="SUPFAM" id="SSF53649">
    <property type="entry name" value="Alkaline phosphatase-like"/>
    <property type="match status" value="1"/>
</dbReference>
<dbReference type="InterPro" id="IPR024607">
    <property type="entry name" value="Sulfatase_CS"/>
</dbReference>
<dbReference type="Gene3D" id="3.30.1120.10">
    <property type="match status" value="1"/>
</dbReference>
<dbReference type="InterPro" id="IPR017850">
    <property type="entry name" value="Alkaline_phosphatase_core_sf"/>
</dbReference>
<proteinExistence type="inferred from homology"/>
<dbReference type="EMBL" id="JBAMIC010000007">
    <property type="protein sequence ID" value="KAK7106701.1"/>
    <property type="molecule type" value="Genomic_DNA"/>
</dbReference>
<feature type="chain" id="PRO_5042872147" description="Sulfatase N-terminal domain-containing protein" evidence="7">
    <location>
        <begin position="27"/>
        <end position="493"/>
    </location>
</feature>
<organism evidence="9 10">
    <name type="scientific">Littorina saxatilis</name>
    <dbReference type="NCBI Taxonomy" id="31220"/>
    <lineage>
        <taxon>Eukaryota</taxon>
        <taxon>Metazoa</taxon>
        <taxon>Spiralia</taxon>
        <taxon>Lophotrochozoa</taxon>
        <taxon>Mollusca</taxon>
        <taxon>Gastropoda</taxon>
        <taxon>Caenogastropoda</taxon>
        <taxon>Littorinimorpha</taxon>
        <taxon>Littorinoidea</taxon>
        <taxon>Littorinidae</taxon>
        <taxon>Littorina</taxon>
    </lineage>
</organism>
<comment type="caution">
    <text evidence="9">The sequence shown here is derived from an EMBL/GenBank/DDBJ whole genome shotgun (WGS) entry which is preliminary data.</text>
</comment>
<evidence type="ECO:0000256" key="1">
    <source>
        <dbReference type="ARBA" id="ARBA00001913"/>
    </source>
</evidence>